<dbReference type="AlphaFoldDB" id="A0A7Y5ATB6"/>
<keyword evidence="3" id="KW-1185">Reference proteome</keyword>
<feature type="chain" id="PRO_5030721242" evidence="1">
    <location>
        <begin position="26"/>
        <end position="81"/>
    </location>
</feature>
<evidence type="ECO:0000313" key="3">
    <source>
        <dbReference type="Proteomes" id="UP000523161"/>
    </source>
</evidence>
<sequence length="81" mass="8739">MKTFTSNVARLVVVSALFASSAVLAQPQAGNSEQPQTVNEININQQQLVDDLHQQLVSGIKQQVSTTLQSMAESLKSLITN</sequence>
<proteinExistence type="predicted"/>
<accession>A0A7Y5ATB6</accession>
<protein>
    <submittedName>
        <fullName evidence="2">Uncharacterized protein</fullName>
    </submittedName>
</protein>
<reference evidence="2 3" key="1">
    <citation type="submission" date="2020-06" db="EMBL/GenBank/DDBJ databases">
        <title>Rheinheimera sp. nov., a marine bacterium isolated from coastal.</title>
        <authorList>
            <person name="Yu Q."/>
            <person name="Qi Y."/>
            <person name="Pu J."/>
        </authorList>
    </citation>
    <scope>NUCLEOTIDE SEQUENCE [LARGE SCALE GENOMIC DNA]</scope>
    <source>
        <strain evidence="2 3">YQF-2</strain>
    </source>
</reference>
<comment type="caution">
    <text evidence="2">The sequence shown here is derived from an EMBL/GenBank/DDBJ whole genome shotgun (WGS) entry which is preliminary data.</text>
</comment>
<name>A0A7Y5ATB6_9GAMM</name>
<keyword evidence="1" id="KW-0732">Signal</keyword>
<evidence type="ECO:0000313" key="2">
    <source>
        <dbReference type="EMBL" id="NRQ44153.1"/>
    </source>
</evidence>
<dbReference type="RefSeq" id="WP_173502388.1">
    <property type="nucleotide sequence ID" value="NZ_JABSOD010000023.1"/>
</dbReference>
<dbReference type="Proteomes" id="UP000523161">
    <property type="component" value="Unassembled WGS sequence"/>
</dbReference>
<organism evidence="2 3">
    <name type="scientific">Rheinheimera lutimaris</name>
    <dbReference type="NCBI Taxonomy" id="2740584"/>
    <lineage>
        <taxon>Bacteria</taxon>
        <taxon>Pseudomonadati</taxon>
        <taxon>Pseudomonadota</taxon>
        <taxon>Gammaproteobacteria</taxon>
        <taxon>Chromatiales</taxon>
        <taxon>Chromatiaceae</taxon>
        <taxon>Rheinheimera</taxon>
    </lineage>
</organism>
<gene>
    <name evidence="2" type="ORF">HRH59_16535</name>
</gene>
<evidence type="ECO:0000256" key="1">
    <source>
        <dbReference type="SAM" id="SignalP"/>
    </source>
</evidence>
<feature type="signal peptide" evidence="1">
    <location>
        <begin position="1"/>
        <end position="25"/>
    </location>
</feature>
<dbReference type="EMBL" id="JABSOD010000023">
    <property type="protein sequence ID" value="NRQ44153.1"/>
    <property type="molecule type" value="Genomic_DNA"/>
</dbReference>